<dbReference type="RefSeq" id="XP_034104164.1">
    <property type="nucleotide sequence ID" value="XM_034248273.2"/>
</dbReference>
<organism evidence="3 4">
    <name type="scientific">Drosophila albomicans</name>
    <name type="common">Fruit fly</name>
    <dbReference type="NCBI Taxonomy" id="7291"/>
    <lineage>
        <taxon>Eukaryota</taxon>
        <taxon>Metazoa</taxon>
        <taxon>Ecdysozoa</taxon>
        <taxon>Arthropoda</taxon>
        <taxon>Hexapoda</taxon>
        <taxon>Insecta</taxon>
        <taxon>Pterygota</taxon>
        <taxon>Neoptera</taxon>
        <taxon>Endopterygota</taxon>
        <taxon>Diptera</taxon>
        <taxon>Brachycera</taxon>
        <taxon>Muscomorpha</taxon>
        <taxon>Ephydroidea</taxon>
        <taxon>Drosophilidae</taxon>
        <taxon>Drosophila</taxon>
    </lineage>
</organism>
<reference evidence="4" key="1">
    <citation type="submission" date="2025-08" db="UniProtKB">
        <authorList>
            <consortium name="RefSeq"/>
        </authorList>
    </citation>
    <scope>IDENTIFICATION</scope>
    <source>
        <strain evidence="4">15112-1751.03</strain>
        <tissue evidence="4">Whole Adult</tissue>
    </source>
</reference>
<proteinExistence type="predicted"/>
<keyword evidence="1 2" id="KW-0732">Signal</keyword>
<dbReference type="InterPro" id="IPR010512">
    <property type="entry name" value="DUF1091"/>
</dbReference>
<gene>
    <name evidence="4" type="primary">LOC117567964</name>
</gene>
<dbReference type="PANTHER" id="PTHR20898">
    <property type="entry name" value="DAEDALUS ON 3-RELATED-RELATED"/>
    <property type="match status" value="1"/>
</dbReference>
<evidence type="ECO:0000313" key="4">
    <source>
        <dbReference type="RefSeq" id="XP_034104164.1"/>
    </source>
</evidence>
<evidence type="ECO:0000256" key="2">
    <source>
        <dbReference type="SAM" id="SignalP"/>
    </source>
</evidence>
<dbReference type="PANTHER" id="PTHR20898:SF0">
    <property type="entry name" value="DAEDALUS ON 3-RELATED"/>
    <property type="match status" value="1"/>
</dbReference>
<sequence>MFLLLVYFVLNSLNQVETAPNRQFSTLRTEFKKVFTDFDDKIISNLTGWLSEDASLNLDMHVKQLISSSRTTVTVKYRVEDSMNYLTLLNYDIDTCKTLKEMMATGLVKVWFRNIRKYGNLSPSCPIKPSYYNLRNLRLESQSIPVFLRPGDYRIRVFNYNGKANAKAKLRHLVTCVTVEMKFY</sequence>
<evidence type="ECO:0000313" key="3">
    <source>
        <dbReference type="Proteomes" id="UP000515160"/>
    </source>
</evidence>
<name>A0A6P8WNI9_DROAB</name>
<evidence type="ECO:0000256" key="1">
    <source>
        <dbReference type="ARBA" id="ARBA00022729"/>
    </source>
</evidence>
<protein>
    <submittedName>
        <fullName evidence="4">Uncharacterized protein LOC117567964</fullName>
    </submittedName>
</protein>
<feature type="chain" id="PRO_5028415568" evidence="2">
    <location>
        <begin position="19"/>
        <end position="184"/>
    </location>
</feature>
<dbReference type="GeneID" id="117567964"/>
<dbReference type="AlphaFoldDB" id="A0A6P8WNI9"/>
<dbReference type="Proteomes" id="UP000515160">
    <property type="component" value="Chromosome 3"/>
</dbReference>
<dbReference type="OrthoDB" id="8059660at2759"/>
<keyword evidence="3" id="KW-1185">Reference proteome</keyword>
<dbReference type="InterPro" id="IPR036846">
    <property type="entry name" value="GM2-AP_sf"/>
</dbReference>
<dbReference type="Gene3D" id="2.70.220.10">
    <property type="entry name" value="Ganglioside GM2 activator"/>
    <property type="match status" value="1"/>
</dbReference>
<dbReference type="SUPFAM" id="SSF63707">
    <property type="entry name" value="Ganglioside M2 (gm2) activator"/>
    <property type="match status" value="1"/>
</dbReference>
<dbReference type="Pfam" id="PF06477">
    <property type="entry name" value="DUF1091"/>
    <property type="match status" value="1"/>
</dbReference>
<accession>A0A6P8WNI9</accession>
<dbReference type="SMART" id="SM00697">
    <property type="entry name" value="DM8"/>
    <property type="match status" value="1"/>
</dbReference>
<feature type="signal peptide" evidence="2">
    <location>
        <begin position="1"/>
        <end position="18"/>
    </location>
</feature>